<evidence type="ECO:0000313" key="2">
    <source>
        <dbReference type="Proteomes" id="UP000245626"/>
    </source>
</evidence>
<reference evidence="1 2" key="1">
    <citation type="journal article" date="2018" name="Mol. Biol. Evol.">
        <title>Broad Genomic Sampling Reveals a Smut Pathogenic Ancestry of the Fungal Clade Ustilaginomycotina.</title>
        <authorList>
            <person name="Kijpornyongpan T."/>
            <person name="Mondo S.J."/>
            <person name="Barry K."/>
            <person name="Sandor L."/>
            <person name="Lee J."/>
            <person name="Lipzen A."/>
            <person name="Pangilinan J."/>
            <person name="LaButti K."/>
            <person name="Hainaut M."/>
            <person name="Henrissat B."/>
            <person name="Grigoriev I.V."/>
            <person name="Spatafora J.W."/>
            <person name="Aime M.C."/>
        </authorList>
    </citation>
    <scope>NUCLEOTIDE SEQUENCE [LARGE SCALE GENOMIC DNA]</scope>
    <source>
        <strain evidence="1 2">SA 807</strain>
    </source>
</reference>
<proteinExistence type="predicted"/>
<gene>
    <name evidence="1" type="ORF">IE53DRAFT_391037</name>
</gene>
<protein>
    <submittedName>
        <fullName evidence="1">Uncharacterized protein</fullName>
    </submittedName>
</protein>
<evidence type="ECO:0000313" key="1">
    <source>
        <dbReference type="EMBL" id="PWN46797.1"/>
    </source>
</evidence>
<keyword evidence="2" id="KW-1185">Reference proteome</keyword>
<accession>A0ACD0NLZ6</accession>
<dbReference type="EMBL" id="KZ820701">
    <property type="protein sequence ID" value="PWN46797.1"/>
    <property type="molecule type" value="Genomic_DNA"/>
</dbReference>
<organism evidence="1 2">
    <name type="scientific">Violaceomyces palustris</name>
    <dbReference type="NCBI Taxonomy" id="1673888"/>
    <lineage>
        <taxon>Eukaryota</taxon>
        <taxon>Fungi</taxon>
        <taxon>Dikarya</taxon>
        <taxon>Basidiomycota</taxon>
        <taxon>Ustilaginomycotina</taxon>
        <taxon>Ustilaginomycetes</taxon>
        <taxon>Violaceomycetales</taxon>
        <taxon>Violaceomycetaceae</taxon>
        <taxon>Violaceomyces</taxon>
    </lineage>
</organism>
<dbReference type="Proteomes" id="UP000245626">
    <property type="component" value="Unassembled WGS sequence"/>
</dbReference>
<sequence length="227" mass="24279">MNRRGGAGGGGGGGEGYGNASTSSTGRFALLSAGAYPSSSRSLNSSPSSQLNGTYSLYCNQASSSSNPHLGSTLSSSNILDSSSDPYSEYQKGAPKKEPGYKPQNFASSFGFGRGGGGTGGGGLLPSYATERTAQDLEEQNDARLDGLSARVKILKEITTGIGQEVRDSTKDMGSLTEAFENTSAFLGNTFNRMNKMARRQGGWFCNMMIFLLFVSWIFVFLWWWRR</sequence>
<name>A0ACD0NLZ6_9BASI</name>